<organism evidence="1 2">
    <name type="scientific">Bacteroides fragilis str. 3988T(B)14</name>
    <dbReference type="NCBI Taxonomy" id="1339315"/>
    <lineage>
        <taxon>Bacteria</taxon>
        <taxon>Pseudomonadati</taxon>
        <taxon>Bacteroidota</taxon>
        <taxon>Bacteroidia</taxon>
        <taxon>Bacteroidales</taxon>
        <taxon>Bacteroidaceae</taxon>
        <taxon>Bacteroides</taxon>
    </lineage>
</organism>
<dbReference type="EMBL" id="JGCY01000202">
    <property type="protein sequence ID" value="EXY76260.1"/>
    <property type="molecule type" value="Genomic_DNA"/>
</dbReference>
<dbReference type="AlphaFoldDB" id="A0A015W6Y1"/>
<evidence type="ECO:0008006" key="3">
    <source>
        <dbReference type="Google" id="ProtNLM"/>
    </source>
</evidence>
<accession>A0A015W6Y1</accession>
<dbReference type="Proteomes" id="UP000020529">
    <property type="component" value="Unassembled WGS sequence"/>
</dbReference>
<reference evidence="1 2" key="1">
    <citation type="submission" date="2014-02" db="EMBL/GenBank/DDBJ databases">
        <authorList>
            <person name="Sears C."/>
            <person name="Carroll K."/>
            <person name="Sack B.R."/>
            <person name="Qadri F."/>
            <person name="Myers L.L."/>
            <person name="Chung G.-T."/>
            <person name="Escheverria P."/>
            <person name="Fraser C.M."/>
            <person name="Sadzewicz L."/>
            <person name="Shefchek K.A."/>
            <person name="Tallon L."/>
            <person name="Das S.P."/>
            <person name="Daugherty S."/>
            <person name="Mongodin E.F."/>
        </authorList>
    </citation>
    <scope>NUCLEOTIDE SEQUENCE [LARGE SCALE GENOMIC DNA]</scope>
    <source>
        <strain evidence="2">3988T(B)14</strain>
    </source>
</reference>
<evidence type="ECO:0000313" key="2">
    <source>
        <dbReference type="Proteomes" id="UP000020529"/>
    </source>
</evidence>
<evidence type="ECO:0000313" key="1">
    <source>
        <dbReference type="EMBL" id="EXY76260.1"/>
    </source>
</evidence>
<dbReference type="PATRIC" id="fig|1339315.3.peg.733"/>
<name>A0A015W6Y1_BACFG</name>
<sequence length="40" mass="4780">MKMGWHILTVWECQLSPSKREKTLLSIELSLCKRIIESYK</sequence>
<proteinExistence type="predicted"/>
<protein>
    <recommendedName>
        <fullName evidence="3">Very short patch repair endonuclease</fullName>
    </recommendedName>
</protein>
<comment type="caution">
    <text evidence="1">The sequence shown here is derived from an EMBL/GenBank/DDBJ whole genome shotgun (WGS) entry which is preliminary data.</text>
</comment>
<gene>
    <name evidence="1" type="ORF">M124_4861</name>
</gene>